<name>A0A660L1W4_9ACTN</name>
<dbReference type="EMBL" id="RBIL01000002">
    <property type="protein sequence ID" value="RKQ87866.1"/>
    <property type="molecule type" value="Genomic_DNA"/>
</dbReference>
<comment type="caution">
    <text evidence="1">The sequence shown here is derived from an EMBL/GenBank/DDBJ whole genome shotgun (WGS) entry which is preliminary data.</text>
</comment>
<dbReference type="InterPro" id="IPR018775">
    <property type="entry name" value="RlaP"/>
</dbReference>
<dbReference type="AlphaFoldDB" id="A0A660L1W4"/>
<dbReference type="RefSeq" id="WP_211340176.1">
    <property type="nucleotide sequence ID" value="NZ_RBIL01000002.1"/>
</dbReference>
<gene>
    <name evidence="1" type="ORF">C8N24_5898</name>
</gene>
<evidence type="ECO:0000313" key="1">
    <source>
        <dbReference type="EMBL" id="RKQ87866.1"/>
    </source>
</evidence>
<sequence>MRNAVHSLERDLERAERIALDHLILRTTVGSVVHGLSNPGTDDRDELGVCVEPPEYLLGFQRFEHFVYRTQPEGHPSGPGDLDLTVYGLRKFCVLALKGSPTTLLPLFVTGEHLLVSTPAGEELRALAPSFVARSTGRAFLGYLSNQRRGLVGERHATRTRELSKRHGYDTKYAMHALRIAVQGIELLSSGRITLPVPEPERSVLRSVRSGELELDDVLERIDAATVQLEELADDPSLPARPDVARVDEYLVRTYRAAWD</sequence>
<organism evidence="1 2">
    <name type="scientific">Solirubrobacter pauli</name>
    <dbReference type="NCBI Taxonomy" id="166793"/>
    <lineage>
        <taxon>Bacteria</taxon>
        <taxon>Bacillati</taxon>
        <taxon>Actinomycetota</taxon>
        <taxon>Thermoleophilia</taxon>
        <taxon>Solirubrobacterales</taxon>
        <taxon>Solirubrobacteraceae</taxon>
        <taxon>Solirubrobacter</taxon>
    </lineage>
</organism>
<dbReference type="GO" id="GO:0016740">
    <property type="term" value="F:transferase activity"/>
    <property type="evidence" value="ECO:0007669"/>
    <property type="project" value="UniProtKB-KW"/>
</dbReference>
<evidence type="ECO:0000313" key="2">
    <source>
        <dbReference type="Proteomes" id="UP000278962"/>
    </source>
</evidence>
<protein>
    <submittedName>
        <fullName evidence="1">Putative nucleotidyltransferase</fullName>
    </submittedName>
</protein>
<proteinExistence type="predicted"/>
<dbReference type="PANTHER" id="PTHR34817">
    <property type="entry name" value="NUCLEOTIDYLTRANSFERASE"/>
    <property type="match status" value="1"/>
</dbReference>
<dbReference type="Proteomes" id="UP000278962">
    <property type="component" value="Unassembled WGS sequence"/>
</dbReference>
<reference evidence="1 2" key="1">
    <citation type="submission" date="2018-10" db="EMBL/GenBank/DDBJ databases">
        <title>Genomic Encyclopedia of Archaeal and Bacterial Type Strains, Phase II (KMG-II): from individual species to whole genera.</title>
        <authorList>
            <person name="Goeker M."/>
        </authorList>
    </citation>
    <scope>NUCLEOTIDE SEQUENCE [LARGE SCALE GENOMIC DNA]</scope>
    <source>
        <strain evidence="1 2">DSM 14954</strain>
    </source>
</reference>
<accession>A0A660L1W4</accession>
<dbReference type="Pfam" id="PF10127">
    <property type="entry name" value="RlaP"/>
    <property type="match status" value="1"/>
</dbReference>
<dbReference type="PANTHER" id="PTHR34817:SF1">
    <property type="entry name" value="NUCLEOTIDYLTRANSFERASE"/>
    <property type="match status" value="1"/>
</dbReference>
<keyword evidence="2" id="KW-1185">Reference proteome</keyword>
<keyword evidence="1" id="KW-0808">Transferase</keyword>